<proteinExistence type="predicted"/>
<feature type="signal peptide" evidence="1">
    <location>
        <begin position="1"/>
        <end position="24"/>
    </location>
</feature>
<dbReference type="EMBL" id="BOPF01000036">
    <property type="protein sequence ID" value="GIJ50432.1"/>
    <property type="molecule type" value="Genomic_DNA"/>
</dbReference>
<reference evidence="2" key="1">
    <citation type="submission" date="2021-01" db="EMBL/GenBank/DDBJ databases">
        <title>Whole genome shotgun sequence of Virgisporangium aliadipatigenens NBRC 105644.</title>
        <authorList>
            <person name="Komaki H."/>
            <person name="Tamura T."/>
        </authorList>
    </citation>
    <scope>NUCLEOTIDE SEQUENCE</scope>
    <source>
        <strain evidence="2">NBRC 105644</strain>
    </source>
</reference>
<keyword evidence="1" id="KW-0732">Signal</keyword>
<name>A0A8J3YTN4_9ACTN</name>
<keyword evidence="3" id="KW-1185">Reference proteome</keyword>
<dbReference type="Proteomes" id="UP000619260">
    <property type="component" value="Unassembled WGS sequence"/>
</dbReference>
<feature type="chain" id="PRO_5039282260" evidence="1">
    <location>
        <begin position="25"/>
        <end position="94"/>
    </location>
</feature>
<organism evidence="2 3">
    <name type="scientific">Virgisporangium aliadipatigenens</name>
    <dbReference type="NCBI Taxonomy" id="741659"/>
    <lineage>
        <taxon>Bacteria</taxon>
        <taxon>Bacillati</taxon>
        <taxon>Actinomycetota</taxon>
        <taxon>Actinomycetes</taxon>
        <taxon>Micromonosporales</taxon>
        <taxon>Micromonosporaceae</taxon>
        <taxon>Virgisporangium</taxon>
    </lineage>
</organism>
<evidence type="ECO:0000313" key="2">
    <source>
        <dbReference type="EMBL" id="GIJ50432.1"/>
    </source>
</evidence>
<evidence type="ECO:0000313" key="3">
    <source>
        <dbReference type="Proteomes" id="UP000619260"/>
    </source>
</evidence>
<protein>
    <submittedName>
        <fullName evidence="2">Uncharacterized protein</fullName>
    </submittedName>
</protein>
<accession>A0A8J3YTN4</accession>
<dbReference type="AlphaFoldDB" id="A0A8J3YTN4"/>
<comment type="caution">
    <text evidence="2">The sequence shown here is derived from an EMBL/GenBank/DDBJ whole genome shotgun (WGS) entry which is preliminary data.</text>
</comment>
<gene>
    <name evidence="2" type="ORF">Val02_73180</name>
</gene>
<sequence length="94" mass="10121">MRNASLKAIVIATIAALLTFAAPAAVQASPAEAPTTRSTVTPLEEWVAYGYYFGLDNCKETGAWTVAYGLALKYRCIAVGLIIYRLEIVVAPIR</sequence>
<evidence type="ECO:0000256" key="1">
    <source>
        <dbReference type="SAM" id="SignalP"/>
    </source>
</evidence>